<comment type="caution">
    <text evidence="1">The sequence shown here is derived from an EMBL/GenBank/DDBJ whole genome shotgun (WGS) entry which is preliminary data.</text>
</comment>
<sequence length="307" mass="36096">MSDIIPFPQSQQKLTQDIKEALQKHQFDQAYELFEDYERQFELDESLALLKCSMLYQMEHYLELREEAIILLKQGVTKYDELMVYYIKSLSGLRQHFEVVEVIDQIIDEVTDHRTRMELYPLKEYSLGQLEQHNEHASQQLQQFDVLSLREQVNTMLSLIDHNQYNYKDTVAHLIEELPLAPNVLSIMLEYLRFASYSEQVQIKKYDFDLQLIPKRLAGLEHTDIKVQVVPEVLNQLEDGAVQITEEATHLMNNHAILLYPIEITEIASIAVWIEAYVNYFKSMLGIEDIDESNEVIQLLMTIDIHE</sequence>
<dbReference type="Proteomes" id="UP000265541">
    <property type="component" value="Unassembled WGS sequence"/>
</dbReference>
<accession>A0A3A0VJJ8</accession>
<dbReference type="EMBL" id="QYJN01000004">
    <property type="protein sequence ID" value="RIP34107.1"/>
    <property type="molecule type" value="Genomic_DNA"/>
</dbReference>
<proteinExistence type="predicted"/>
<protein>
    <submittedName>
        <fullName evidence="1">Uncharacterized protein</fullName>
    </submittedName>
</protein>
<evidence type="ECO:0000313" key="1">
    <source>
        <dbReference type="EMBL" id="RIP34107.1"/>
    </source>
</evidence>
<dbReference type="RefSeq" id="WP_119485513.1">
    <property type="nucleotide sequence ID" value="NZ_QYJN01000004.1"/>
</dbReference>
<organism evidence="1 2">
    <name type="scientific">Staphylococcus gallinarum</name>
    <dbReference type="NCBI Taxonomy" id="1293"/>
    <lineage>
        <taxon>Bacteria</taxon>
        <taxon>Bacillati</taxon>
        <taxon>Bacillota</taxon>
        <taxon>Bacilli</taxon>
        <taxon>Bacillales</taxon>
        <taxon>Staphylococcaceae</taxon>
        <taxon>Staphylococcus</taxon>
    </lineage>
</organism>
<evidence type="ECO:0000313" key="2">
    <source>
        <dbReference type="Proteomes" id="UP000265541"/>
    </source>
</evidence>
<dbReference type="OrthoDB" id="2418501at2"/>
<dbReference type="AlphaFoldDB" id="A0A3A0VJJ8"/>
<reference evidence="1 2" key="1">
    <citation type="journal article" date="2016" name="Front. Microbiol.">
        <title>Comprehensive Phylogenetic Analysis of Bovine Non-aureus Staphylococci Species Based on Whole-Genome Sequencing.</title>
        <authorList>
            <person name="Naushad S."/>
            <person name="Barkema H.W."/>
            <person name="Luby C."/>
            <person name="Condas L.A."/>
            <person name="Nobrega D.B."/>
            <person name="Carson D.A."/>
            <person name="De Buck J."/>
        </authorList>
    </citation>
    <scope>NUCLEOTIDE SEQUENCE [LARGE SCALE GENOMIC DNA]</scope>
    <source>
        <strain evidence="1 2">SNUC 4781</strain>
    </source>
</reference>
<gene>
    <name evidence="1" type="ORF">BUZ14_08645</name>
</gene>
<name>A0A3A0VJJ8_STAGA</name>